<sequence length="411" mass="46603">MSIWFGMRVQVPCFEWYVPERWATLNSEQIETVRTRVQKAISPLKPADFSTRAPKGFLFNAKRTDAGRTLPPYYLVYFLLVDLLGFTNLGQFEKVAWSVPVEYDGRPFLVEHRKFGLGVFAANVPEDEQAAAEIVRLIHKATKAAQPYFDWKAEQAAKASQLNVVNRSPELFERLNFSLALYADRQQEAEGRKDERVVTHLSEMSYAVAFPAVELSREAKWLGLSAIECFFSWTEHVFIHIAILRGSCATGEDVAKLAKAEWAEKFKAALDITDPTTKQFYDQLAIVRRQLRNFVAHGAFGKDGEAFHFHSTAGAVPMLLPHRRDRVALKFGQGVDFVAAEAIALIRQFIDHLWSGPREPAKIHIQEFGLPLNLTKVVNGDYTRAMTSVEDMESYADHQAHLNALYANMDF</sequence>
<evidence type="ECO:0000313" key="2">
    <source>
        <dbReference type="Proteomes" id="UP001056619"/>
    </source>
</evidence>
<keyword evidence="2" id="KW-1185">Reference proteome</keyword>
<accession>A0ABY4U217</accession>
<proteinExistence type="predicted"/>
<dbReference type="EMBL" id="CP098494">
    <property type="protein sequence ID" value="USA60157.1"/>
    <property type="molecule type" value="Genomic_DNA"/>
</dbReference>
<organism evidence="1 2">
    <name type="scientific">Qipengyuania citrea</name>
    <dbReference type="NCBI Taxonomy" id="225971"/>
    <lineage>
        <taxon>Bacteria</taxon>
        <taxon>Pseudomonadati</taxon>
        <taxon>Pseudomonadota</taxon>
        <taxon>Alphaproteobacteria</taxon>
        <taxon>Sphingomonadales</taxon>
        <taxon>Erythrobacteraceae</taxon>
        <taxon>Qipengyuania</taxon>
    </lineage>
</organism>
<protein>
    <recommendedName>
        <fullName evidence="3">Apea-like HEPN domain-containing protein</fullName>
    </recommendedName>
</protein>
<dbReference type="Proteomes" id="UP001056619">
    <property type="component" value="Chromosome"/>
</dbReference>
<gene>
    <name evidence="1" type="ORF">NCF85_08465</name>
</gene>
<reference evidence="1 2" key="1">
    <citation type="submission" date="2022-06" db="EMBL/GenBank/DDBJ databases">
        <authorList>
            <person name="Liu G."/>
        </authorList>
    </citation>
    <scope>NUCLEOTIDE SEQUENCE [LARGE SCALE GENOMIC DNA]</scope>
    <source>
        <strain evidence="1 2">E4</strain>
    </source>
</reference>
<evidence type="ECO:0000313" key="1">
    <source>
        <dbReference type="EMBL" id="USA60157.1"/>
    </source>
</evidence>
<dbReference type="RefSeq" id="WP_301641328.1">
    <property type="nucleotide sequence ID" value="NZ_CP098494.1"/>
</dbReference>
<evidence type="ECO:0008006" key="3">
    <source>
        <dbReference type="Google" id="ProtNLM"/>
    </source>
</evidence>
<name>A0ABY4U217_9SPHN</name>